<dbReference type="AlphaFoldDB" id="D7DKD3"/>
<dbReference type="HOGENOM" id="CLU_2991587_0_0_4"/>
<dbReference type="Proteomes" id="UP000000383">
    <property type="component" value="Chromosome"/>
</dbReference>
<gene>
    <name evidence="1" type="ordered locus">M301_0130</name>
</gene>
<accession>D7DKD3</accession>
<organism evidence="1 2">
    <name type="scientific">Methylotenera versatilis (strain 301)</name>
    <dbReference type="NCBI Taxonomy" id="666681"/>
    <lineage>
        <taxon>Bacteria</taxon>
        <taxon>Pseudomonadati</taxon>
        <taxon>Pseudomonadota</taxon>
        <taxon>Betaproteobacteria</taxon>
        <taxon>Nitrosomonadales</taxon>
        <taxon>Methylophilaceae</taxon>
        <taxon>Methylotenera</taxon>
    </lineage>
</organism>
<name>D7DKD3_METV0</name>
<dbReference type="EMBL" id="CP002056">
    <property type="protein sequence ID" value="ADI28518.1"/>
    <property type="molecule type" value="Genomic_DNA"/>
</dbReference>
<reference evidence="2" key="1">
    <citation type="submission" date="2010-05" db="EMBL/GenBank/DDBJ databases">
        <title>Complete sequence of Methylotenera sp. 301.</title>
        <authorList>
            <person name="Lucas S."/>
            <person name="Copeland A."/>
            <person name="Lapidus A."/>
            <person name="Cheng J.-F."/>
            <person name="Bruce D."/>
            <person name="Goodwin L."/>
            <person name="Pitluck S."/>
            <person name="Clum A."/>
            <person name="Land M."/>
            <person name="Hauser L."/>
            <person name="Kyrpides N."/>
            <person name="Ivanova N."/>
            <person name="Chistoservova L."/>
            <person name="Kalyuzhnaya M."/>
            <person name="Woyke T."/>
        </authorList>
    </citation>
    <scope>NUCLEOTIDE SEQUENCE [LARGE SCALE GENOMIC DNA]</scope>
    <source>
        <strain evidence="2">301</strain>
    </source>
</reference>
<reference evidence="1 2" key="2">
    <citation type="journal article" date="2011" name="J. Bacteriol.">
        <title>Genomes of three methylotrophs from a single niche uncover genetic and metabolic divergence of Methylophilaceae.</title>
        <authorList>
            <person name="Lapidus A."/>
            <person name="Clum A."/>
            <person name="Labutti K."/>
            <person name="Kaluzhnaya M.G."/>
            <person name="Lim S."/>
            <person name="Beck D.A."/>
            <person name="Glavina Del Rio T."/>
            <person name="Nolan M."/>
            <person name="Mavromatis K."/>
            <person name="Huntemann M."/>
            <person name="Lucas S."/>
            <person name="Lidstrom M.E."/>
            <person name="Ivanova N."/>
            <person name="Chistoserdova L."/>
        </authorList>
    </citation>
    <scope>NUCLEOTIDE SEQUENCE [LARGE SCALE GENOMIC DNA]</scope>
    <source>
        <strain evidence="1 2">301</strain>
    </source>
</reference>
<keyword evidence="2" id="KW-1185">Reference proteome</keyword>
<protein>
    <submittedName>
        <fullName evidence="1">Uncharacterized protein</fullName>
    </submittedName>
</protein>
<evidence type="ECO:0000313" key="1">
    <source>
        <dbReference type="EMBL" id="ADI28518.1"/>
    </source>
</evidence>
<sequence length="57" mass="6822">MKKRPNFNLHTNETPSAAILRLYKHIRAIKRDYEPQSHFAARIQHKKAFKPILRIVK</sequence>
<dbReference type="RefSeq" id="WP_013146835.1">
    <property type="nucleotide sequence ID" value="NC_014207.1"/>
</dbReference>
<dbReference type="KEGG" id="meh:M301_0130"/>
<proteinExistence type="predicted"/>
<dbReference type="STRING" id="666681.M301_0130"/>
<evidence type="ECO:0000313" key="2">
    <source>
        <dbReference type="Proteomes" id="UP000000383"/>
    </source>
</evidence>